<evidence type="ECO:0000256" key="4">
    <source>
        <dbReference type="ARBA" id="ARBA00022723"/>
    </source>
</evidence>
<evidence type="ECO:0000256" key="8">
    <source>
        <dbReference type="ARBA" id="ARBA00023242"/>
    </source>
</evidence>
<feature type="region of interest" description="Disordered" evidence="10">
    <location>
        <begin position="163"/>
        <end position="189"/>
    </location>
</feature>
<dbReference type="Pfam" id="PF16900">
    <property type="entry name" value="REPA_OB_2"/>
    <property type="match status" value="1"/>
</dbReference>
<evidence type="ECO:0000256" key="9">
    <source>
        <dbReference type="RuleBase" id="RU364130"/>
    </source>
</evidence>
<dbReference type="GO" id="GO:0006260">
    <property type="term" value="P:DNA replication"/>
    <property type="evidence" value="ECO:0007669"/>
    <property type="project" value="UniProtKB-KW"/>
</dbReference>
<feature type="domain" description="Replication protein A OB" evidence="14">
    <location>
        <begin position="317"/>
        <end position="413"/>
    </location>
</feature>
<evidence type="ECO:0000256" key="6">
    <source>
        <dbReference type="ARBA" id="ARBA00022833"/>
    </source>
</evidence>
<keyword evidence="8 9" id="KW-0539">Nucleus</keyword>
<dbReference type="GO" id="GO:0007004">
    <property type="term" value="P:telomere maintenance via telomerase"/>
    <property type="evidence" value="ECO:0007669"/>
    <property type="project" value="UniProtKB-ARBA"/>
</dbReference>
<dbReference type="InterPro" id="IPR031657">
    <property type="entry name" value="REPA_OB_2"/>
</dbReference>
<dbReference type="PANTHER" id="PTHR47165:SF4">
    <property type="entry name" value="OS03G0429900 PROTEIN"/>
    <property type="match status" value="1"/>
</dbReference>
<feature type="domain" description="OB" evidence="11">
    <location>
        <begin position="209"/>
        <end position="280"/>
    </location>
</feature>
<dbReference type="Pfam" id="PF04057">
    <property type="entry name" value="Rep-A_N"/>
    <property type="match status" value="1"/>
</dbReference>
<dbReference type="InterPro" id="IPR013955">
    <property type="entry name" value="Rep_factor-A_C"/>
</dbReference>
<keyword evidence="4 9" id="KW-0479">Metal-binding</keyword>
<comment type="subcellular location">
    <subcellularLocation>
        <location evidence="1 9">Nucleus</location>
    </subcellularLocation>
</comment>
<dbReference type="InterPro" id="IPR004591">
    <property type="entry name" value="Rfa1"/>
</dbReference>
<dbReference type="NCBIfam" id="TIGR00617">
    <property type="entry name" value="rpa1"/>
    <property type="match status" value="1"/>
</dbReference>
<name>A0A8H8RA45_9HELO</name>
<dbReference type="FunFam" id="2.40.50.140:FF:000117">
    <property type="entry name" value="Replication protein A subunit"/>
    <property type="match status" value="1"/>
</dbReference>
<dbReference type="InterPro" id="IPR047192">
    <property type="entry name" value="Euk_RPA1_DBD_C"/>
</dbReference>
<dbReference type="GO" id="GO:0003697">
    <property type="term" value="F:single-stranded DNA binding"/>
    <property type="evidence" value="ECO:0007669"/>
    <property type="project" value="UniProtKB-ARBA"/>
</dbReference>
<comment type="similarity">
    <text evidence="2 9">Belongs to the replication factor A protein 1 family.</text>
</comment>
<keyword evidence="5 9" id="KW-0863">Zinc-finger</keyword>
<dbReference type="FunFam" id="2.40.50.140:FF:000041">
    <property type="entry name" value="Replication protein A subunit"/>
    <property type="match status" value="1"/>
</dbReference>
<dbReference type="RefSeq" id="XP_031008387.1">
    <property type="nucleotide sequence ID" value="XM_031145973.1"/>
</dbReference>
<dbReference type="Pfam" id="PF08646">
    <property type="entry name" value="Rep_fac-A_C"/>
    <property type="match status" value="1"/>
</dbReference>
<feature type="compositionally biased region" description="Polar residues" evidence="10">
    <location>
        <begin position="175"/>
        <end position="189"/>
    </location>
</feature>
<feature type="domain" description="Replication factor A C-terminal" evidence="13">
    <location>
        <begin position="475"/>
        <end position="620"/>
    </location>
</feature>
<keyword evidence="7 9" id="KW-0238">DNA-binding</keyword>
<dbReference type="InterPro" id="IPR012340">
    <property type="entry name" value="NA-bd_OB-fold"/>
</dbReference>
<dbReference type="Proteomes" id="UP000431533">
    <property type="component" value="Unassembled WGS sequence"/>
</dbReference>
<dbReference type="Pfam" id="PF01336">
    <property type="entry name" value="tRNA_anti-codon"/>
    <property type="match status" value="1"/>
</dbReference>
<comment type="function">
    <text evidence="9">As part of the replication protein A (RPA/RP-A), a single-stranded DNA-binding heterotrimeric complex, may play an essential role in DNA replication, recombination and repair. Binds and stabilizes single-stranded DNA intermediates, preventing complementary DNA reannealing and recruiting different proteins involved in DNA metabolism.</text>
</comment>
<evidence type="ECO:0000256" key="7">
    <source>
        <dbReference type="ARBA" id="ARBA00023125"/>
    </source>
</evidence>
<comment type="caution">
    <text evidence="15">The sequence shown here is derived from an EMBL/GenBank/DDBJ whole genome shotgun (WGS) entry which is preliminary data.</text>
</comment>
<evidence type="ECO:0000259" key="13">
    <source>
        <dbReference type="Pfam" id="PF08646"/>
    </source>
</evidence>
<dbReference type="FunFam" id="2.40.50.140:FF:000090">
    <property type="entry name" value="Replication protein A subunit"/>
    <property type="match status" value="1"/>
</dbReference>
<evidence type="ECO:0000256" key="10">
    <source>
        <dbReference type="SAM" id="MobiDB-lite"/>
    </source>
</evidence>
<dbReference type="EMBL" id="QGMH01000016">
    <property type="protein sequence ID" value="TVY29600.1"/>
    <property type="molecule type" value="Genomic_DNA"/>
</dbReference>
<feature type="domain" description="Replication factor-A protein 1 N-terminal" evidence="12">
    <location>
        <begin position="51"/>
        <end position="132"/>
    </location>
</feature>
<evidence type="ECO:0000256" key="3">
    <source>
        <dbReference type="ARBA" id="ARBA00022705"/>
    </source>
</evidence>
<dbReference type="GO" id="GO:0005662">
    <property type="term" value="C:DNA replication factor A complex"/>
    <property type="evidence" value="ECO:0007669"/>
    <property type="project" value="UniProtKB-ARBA"/>
</dbReference>
<dbReference type="GO" id="GO:0008270">
    <property type="term" value="F:zinc ion binding"/>
    <property type="evidence" value="ECO:0007669"/>
    <property type="project" value="UniProtKB-KW"/>
</dbReference>
<gene>
    <name evidence="15" type="primary">ssb1</name>
    <name evidence="15" type="ORF">LHYA1_G000985</name>
</gene>
<evidence type="ECO:0000259" key="11">
    <source>
        <dbReference type="Pfam" id="PF01336"/>
    </source>
</evidence>
<organism evidence="15 16">
    <name type="scientific">Lachnellula hyalina</name>
    <dbReference type="NCBI Taxonomy" id="1316788"/>
    <lineage>
        <taxon>Eukaryota</taxon>
        <taxon>Fungi</taxon>
        <taxon>Dikarya</taxon>
        <taxon>Ascomycota</taxon>
        <taxon>Pezizomycotina</taxon>
        <taxon>Leotiomycetes</taxon>
        <taxon>Helotiales</taxon>
        <taxon>Lachnaceae</taxon>
        <taxon>Lachnellula</taxon>
    </lineage>
</organism>
<dbReference type="GO" id="GO:0006310">
    <property type="term" value="P:DNA recombination"/>
    <property type="evidence" value="ECO:0007669"/>
    <property type="project" value="InterPro"/>
</dbReference>
<keyword evidence="16" id="KW-1185">Reference proteome</keyword>
<dbReference type="SUPFAM" id="SSF50249">
    <property type="entry name" value="Nucleic acid-binding proteins"/>
    <property type="match status" value="4"/>
</dbReference>
<dbReference type="GeneID" id="41981183"/>
<evidence type="ECO:0000313" key="16">
    <source>
        <dbReference type="Proteomes" id="UP000431533"/>
    </source>
</evidence>
<evidence type="ECO:0000259" key="14">
    <source>
        <dbReference type="Pfam" id="PF16900"/>
    </source>
</evidence>
<comment type="subunit">
    <text evidence="9">Component of the heterotrimeric canonical replication protein A complex (RPA).</text>
</comment>
<keyword evidence="6 9" id="KW-0862">Zinc</keyword>
<dbReference type="InterPro" id="IPR007199">
    <property type="entry name" value="Rep_factor-A_N"/>
</dbReference>
<evidence type="ECO:0000313" key="15">
    <source>
        <dbReference type="EMBL" id="TVY29600.1"/>
    </source>
</evidence>
<keyword evidence="3 9" id="KW-0235">DNA replication</keyword>
<dbReference type="CDD" id="cd04475">
    <property type="entry name" value="RPA1_DBD_B"/>
    <property type="match status" value="1"/>
</dbReference>
<dbReference type="AlphaFoldDB" id="A0A8H8RA45"/>
<accession>A0A8H8RA45</accession>
<evidence type="ECO:0000256" key="2">
    <source>
        <dbReference type="ARBA" id="ARBA00005690"/>
    </source>
</evidence>
<dbReference type="GO" id="GO:0000781">
    <property type="term" value="C:chromosome, telomeric region"/>
    <property type="evidence" value="ECO:0007669"/>
    <property type="project" value="UniProtKB-ARBA"/>
</dbReference>
<dbReference type="CDD" id="cd04474">
    <property type="entry name" value="RPA1_DBD_A"/>
    <property type="match status" value="1"/>
</dbReference>
<sequence length="630" mass="70105">MAEAAKSHITQGALKYVPRVFSPSKLRPHQNSNCGSAIFNEPTTLDRDYPVPICQVVQIKTLGSQTEGTPERYRLVLSDVQNFVQSMLATQANHVVHDGKLKKGSIVRLKAFQANAVKGKRILIVLDLEVIESLGELEKIGEPVVLKDKDEEDVKPVNTTIAGGGFYGNKPAEPTRQQQALPSRAAPTSSASHANIYPIEGLSPYAHKWTIKARVTSKSEIKEWKKATEGKLFSVNLLDESGEIKATGFNEQCDQLYDVLQEGSVYYISSPCRVNLAKKQFSNLSNDYELTFDRDTTVEKAEDQESVPQMKFNFTNIASLQDIDKDTTIDILGVLKDVAEVSEITSKSTHRPYSKREITLVDQSGYSVKLTVWGKLATSFDANPESIIAFKGAKVSDFGGRSLSLLSSGSMSLDPDISEAHQLKGWYDSQGRRETFLAHTGMSAAGAAGGRREETKTVAQIKEEGLGMNPETPDYFNVKATIVYIKQDSFSYPACLSPDCNKKVTDEGDGTWRCEKCNINHPKPEHRYILTLSVSDHTGQMYLNAFDDVGRLVVGKSADEMMELKENDLPAMEKEFENANCTSHYFKCRAKMDTYQDQQRVRYQVMSAIPIDFKAEAHKLAELIKLYNID</sequence>
<reference evidence="15 16" key="1">
    <citation type="submission" date="2018-05" db="EMBL/GenBank/DDBJ databases">
        <title>Genome sequencing and assembly of the regulated plant pathogen Lachnellula willkommii and related sister species for the development of diagnostic species identification markers.</title>
        <authorList>
            <person name="Giroux E."/>
            <person name="Bilodeau G."/>
        </authorList>
    </citation>
    <scope>NUCLEOTIDE SEQUENCE [LARGE SCALE GENOMIC DNA]</scope>
    <source>
        <strain evidence="15 16">CBS 185.66</strain>
    </source>
</reference>
<protein>
    <recommendedName>
        <fullName evidence="9">Replication protein A subunit</fullName>
    </recommendedName>
</protein>
<dbReference type="Gene3D" id="2.40.50.140">
    <property type="entry name" value="Nucleic acid-binding proteins"/>
    <property type="match status" value="4"/>
</dbReference>
<dbReference type="OrthoDB" id="1751331at2759"/>
<evidence type="ECO:0000259" key="12">
    <source>
        <dbReference type="Pfam" id="PF04057"/>
    </source>
</evidence>
<dbReference type="GO" id="GO:0006281">
    <property type="term" value="P:DNA repair"/>
    <property type="evidence" value="ECO:0007669"/>
    <property type="project" value="InterPro"/>
</dbReference>
<evidence type="ECO:0000256" key="1">
    <source>
        <dbReference type="ARBA" id="ARBA00004123"/>
    </source>
</evidence>
<dbReference type="InterPro" id="IPR004365">
    <property type="entry name" value="NA-bd_OB_tRNA"/>
</dbReference>
<dbReference type="CDD" id="cd04477">
    <property type="entry name" value="RPA1N"/>
    <property type="match status" value="1"/>
</dbReference>
<dbReference type="PANTHER" id="PTHR47165">
    <property type="entry name" value="OS03G0429900 PROTEIN"/>
    <property type="match status" value="1"/>
</dbReference>
<evidence type="ECO:0000256" key="5">
    <source>
        <dbReference type="ARBA" id="ARBA00022771"/>
    </source>
</evidence>
<dbReference type="CDD" id="cd04476">
    <property type="entry name" value="RPA1_DBD_C"/>
    <property type="match status" value="1"/>
</dbReference>
<dbReference type="FunFam" id="2.40.50.140:FF:000064">
    <property type="entry name" value="Replication protein A subunit"/>
    <property type="match status" value="1"/>
</dbReference>
<proteinExistence type="inferred from homology"/>